<dbReference type="InterPro" id="IPR036322">
    <property type="entry name" value="WD40_repeat_dom_sf"/>
</dbReference>
<sequence length="683" mass="74901">MLLRFGQGLSNGSGLEKEASSCGEASAGIVAKIWLQKVKKVAQLRFELSSVNVRIVQLLEVRDQALKHGLEMRCLSLAGHGILQQGCAVPRQLQHKRHAGDGVHRFPFSLDAGFAALVLPLARDGASLLEDAVLERLATRLEKHLHNANIDATQLEAELRALLELPKKAILAEASIFKHVFNSVNWICSYASFQERKGDDDDEANDDEDARVDLFHVLEMLQERQILDNDLEEVISLLQENPEMRLLQGEELEAASLSSDRAYTKALCPLHVGASERWARFVAYPDAMSALSSLSGRPMPSVEPRDKRQTASQEPNFLPWLKLEGHDAGISGVKFSPDGKLLASASADKSVIIWDVSDDETPGRFRRRVRGHKAGISGVCWSADSRFICTASDDTTARLSDVHTGKCLRTMEGHRDYVFSVDFSPQANVLVTGSFDSTVRLWDVRQGKAVRTIPAHSDPVTATSFNREGTMIVSSSYDGLIRIWDAGSGQCCKTIIGDTNPAVSFATFSPNGKFILAGTLDSTLRLWNFAEGKVAKTYEGHVSERYCMLSTFAVTSGHWIASGSEDHHVYIWDVQTKKVAQKLLGHVGVVLAVDAHPNQDLLASGEVPEGRATHPVVRVWRHQPGQDDPEEAEVSVCAPAEASDASNKDTDKGGKKRGRVSPPRDANENLKGADVETDKTKKY</sequence>
<keyword evidence="1 3" id="KW-0853">WD repeat</keyword>
<dbReference type="OrthoDB" id="674604at2759"/>
<evidence type="ECO:0000313" key="8">
    <source>
        <dbReference type="Proteomes" id="UP000241890"/>
    </source>
</evidence>
<feature type="repeat" description="WD" evidence="3">
    <location>
        <begin position="411"/>
        <end position="452"/>
    </location>
</feature>
<feature type="domain" description="WDR5-like beta-propeller" evidence="6">
    <location>
        <begin position="323"/>
        <end position="620"/>
    </location>
</feature>
<feature type="repeat" description="WD" evidence="3">
    <location>
        <begin position="369"/>
        <end position="410"/>
    </location>
</feature>
<dbReference type="AlphaFoldDB" id="A0A2R5GPC0"/>
<name>A0A2R5GPC0_9STRA</name>
<evidence type="ECO:0000256" key="2">
    <source>
        <dbReference type="ARBA" id="ARBA00022737"/>
    </source>
</evidence>
<dbReference type="FunFam" id="2.130.10.10:FF:000228">
    <property type="entry name" value="COMPASS-like H3K4 histone methylase component WDR5A"/>
    <property type="match status" value="1"/>
</dbReference>
<dbReference type="PROSITE" id="PS50082">
    <property type="entry name" value="WD_REPEATS_2"/>
    <property type="match status" value="6"/>
</dbReference>
<dbReference type="InterPro" id="IPR015943">
    <property type="entry name" value="WD40/YVTN_repeat-like_dom_sf"/>
</dbReference>
<dbReference type="GO" id="GO:0035097">
    <property type="term" value="C:histone methyltransferase complex"/>
    <property type="evidence" value="ECO:0007669"/>
    <property type="project" value="UniProtKB-ARBA"/>
</dbReference>
<dbReference type="InterPro" id="IPR059122">
    <property type="entry name" value="Beta-prop_WDR5-like"/>
</dbReference>
<evidence type="ECO:0000256" key="1">
    <source>
        <dbReference type="ARBA" id="ARBA00022574"/>
    </source>
</evidence>
<feature type="region of interest" description="Disordered" evidence="5">
    <location>
        <begin position="293"/>
        <end position="314"/>
    </location>
</feature>
<evidence type="ECO:0000313" key="7">
    <source>
        <dbReference type="EMBL" id="GBG31628.1"/>
    </source>
</evidence>
<feature type="compositionally biased region" description="Basic and acidic residues" evidence="5">
    <location>
        <begin position="665"/>
        <end position="683"/>
    </location>
</feature>
<keyword evidence="2" id="KW-0677">Repeat</keyword>
<dbReference type="EMBL" id="BEYU01000102">
    <property type="protein sequence ID" value="GBG31628.1"/>
    <property type="molecule type" value="Genomic_DNA"/>
</dbReference>
<reference evidence="7 8" key="1">
    <citation type="submission" date="2017-12" db="EMBL/GenBank/DDBJ databases">
        <title>Sequencing, de novo assembly and annotation of complete genome of a new Thraustochytrid species, strain FCC1311.</title>
        <authorList>
            <person name="Sedici K."/>
            <person name="Godart F."/>
            <person name="Aiese Cigliano R."/>
            <person name="Sanseverino W."/>
            <person name="Barakat M."/>
            <person name="Ortet P."/>
            <person name="Marechal E."/>
            <person name="Cagnac O."/>
            <person name="Amato A."/>
        </authorList>
    </citation>
    <scope>NUCLEOTIDE SEQUENCE [LARGE SCALE GENOMIC DNA]</scope>
</reference>
<evidence type="ECO:0000256" key="4">
    <source>
        <dbReference type="SAM" id="Coils"/>
    </source>
</evidence>
<proteinExistence type="predicted"/>
<dbReference type="PRINTS" id="PR00320">
    <property type="entry name" value="GPROTEINBRPT"/>
</dbReference>
<evidence type="ECO:0000259" key="6">
    <source>
        <dbReference type="Pfam" id="PF25175"/>
    </source>
</evidence>
<feature type="coiled-coil region" evidence="4">
    <location>
        <begin position="138"/>
        <end position="165"/>
    </location>
</feature>
<evidence type="ECO:0000256" key="5">
    <source>
        <dbReference type="SAM" id="MobiDB-lite"/>
    </source>
</evidence>
<dbReference type="InterPro" id="IPR020472">
    <property type="entry name" value="WD40_PAC1"/>
</dbReference>
<dbReference type="PANTHER" id="PTHR19848">
    <property type="entry name" value="WD40 REPEAT PROTEIN"/>
    <property type="match status" value="1"/>
</dbReference>
<keyword evidence="8" id="KW-1185">Reference proteome</keyword>
<dbReference type="SMART" id="SM00320">
    <property type="entry name" value="WD40"/>
    <property type="match status" value="7"/>
</dbReference>
<dbReference type="Proteomes" id="UP000241890">
    <property type="component" value="Unassembled WGS sequence"/>
</dbReference>
<comment type="caution">
    <text evidence="7">The sequence shown here is derived from an EMBL/GenBank/DDBJ whole genome shotgun (WGS) entry which is preliminary data.</text>
</comment>
<dbReference type="Gene3D" id="2.130.10.10">
    <property type="entry name" value="YVTN repeat-like/Quinoprotein amine dehydrogenase"/>
    <property type="match status" value="1"/>
</dbReference>
<feature type="region of interest" description="Disordered" evidence="5">
    <location>
        <begin position="624"/>
        <end position="683"/>
    </location>
</feature>
<accession>A0A2R5GPC0</accession>
<organism evidence="7 8">
    <name type="scientific">Hondaea fermentalgiana</name>
    <dbReference type="NCBI Taxonomy" id="2315210"/>
    <lineage>
        <taxon>Eukaryota</taxon>
        <taxon>Sar</taxon>
        <taxon>Stramenopiles</taxon>
        <taxon>Bigyra</taxon>
        <taxon>Labyrinthulomycetes</taxon>
        <taxon>Thraustochytrida</taxon>
        <taxon>Thraustochytriidae</taxon>
        <taxon>Hondaea</taxon>
    </lineage>
</organism>
<feature type="repeat" description="WD" evidence="3">
    <location>
        <begin position="453"/>
        <end position="494"/>
    </location>
</feature>
<protein>
    <submittedName>
        <fullName evidence="7">WD repeat-containing protein 5</fullName>
    </submittedName>
</protein>
<gene>
    <name evidence="7" type="ORF">FCC1311_078532</name>
</gene>
<evidence type="ECO:0000256" key="3">
    <source>
        <dbReference type="PROSITE-ProRule" id="PRU00221"/>
    </source>
</evidence>
<dbReference type="Pfam" id="PF25175">
    <property type="entry name" value="Beta-prop_WDR5"/>
    <property type="match status" value="1"/>
</dbReference>
<dbReference type="InterPro" id="IPR019775">
    <property type="entry name" value="WD40_repeat_CS"/>
</dbReference>
<dbReference type="CDD" id="cd00200">
    <property type="entry name" value="WD40"/>
    <property type="match status" value="1"/>
</dbReference>
<dbReference type="SUPFAM" id="SSF50978">
    <property type="entry name" value="WD40 repeat-like"/>
    <property type="match status" value="1"/>
</dbReference>
<dbReference type="PROSITE" id="PS50294">
    <property type="entry name" value="WD_REPEATS_REGION"/>
    <property type="match status" value="4"/>
</dbReference>
<dbReference type="InParanoid" id="A0A2R5GPC0"/>
<dbReference type="PANTHER" id="PTHR19848:SF8">
    <property type="entry name" value="F-BOX AND WD REPEAT DOMAIN CONTAINING 7"/>
    <property type="match status" value="1"/>
</dbReference>
<feature type="repeat" description="WD" evidence="3">
    <location>
        <begin position="323"/>
        <end position="364"/>
    </location>
</feature>
<dbReference type="InterPro" id="IPR001680">
    <property type="entry name" value="WD40_rpt"/>
</dbReference>
<dbReference type="PROSITE" id="PS00678">
    <property type="entry name" value="WD_REPEATS_1"/>
    <property type="match status" value="4"/>
</dbReference>
<feature type="repeat" description="WD" evidence="3">
    <location>
        <begin position="496"/>
        <end position="537"/>
    </location>
</feature>
<keyword evidence="4" id="KW-0175">Coiled coil</keyword>
<feature type="repeat" description="WD" evidence="3">
    <location>
        <begin position="556"/>
        <end position="582"/>
    </location>
</feature>